<keyword evidence="2" id="KW-1185">Reference proteome</keyword>
<sequence length="80" mass="9341">MTVRVGWRGWQRPLFWDFDVQDDERIDVDGQVGEQVVDMGCERVQRLVHSDRLDARGGLRNNRLTADPQGICLEPYQDVR</sequence>
<reference evidence="2" key="1">
    <citation type="journal article" date="2019" name="Int. J. Syst. Evol. Microbiol.">
        <title>The Global Catalogue of Microorganisms (GCM) 10K type strain sequencing project: providing services to taxonomists for standard genome sequencing and annotation.</title>
        <authorList>
            <consortium name="The Broad Institute Genomics Platform"/>
            <consortium name="The Broad Institute Genome Sequencing Center for Infectious Disease"/>
            <person name="Wu L."/>
            <person name="Ma J."/>
        </authorList>
    </citation>
    <scope>NUCLEOTIDE SEQUENCE [LARGE SCALE GENOMIC DNA]</scope>
    <source>
        <strain evidence="2">CGMCC 4.7093</strain>
    </source>
</reference>
<protein>
    <submittedName>
        <fullName evidence="1">Uncharacterized protein</fullName>
    </submittedName>
</protein>
<accession>A0ABV9YNP3</accession>
<dbReference type="Proteomes" id="UP001595947">
    <property type="component" value="Unassembled WGS sequence"/>
</dbReference>
<gene>
    <name evidence="1" type="ORF">ACFPBZ_15735</name>
</gene>
<evidence type="ECO:0000313" key="2">
    <source>
        <dbReference type="Proteomes" id="UP001595947"/>
    </source>
</evidence>
<name>A0ABV9YNP3_9PSEU</name>
<dbReference type="RefSeq" id="WP_378037019.1">
    <property type="nucleotide sequence ID" value="NZ_JBHSIV010000015.1"/>
</dbReference>
<evidence type="ECO:0000313" key="1">
    <source>
        <dbReference type="EMBL" id="MFC5063673.1"/>
    </source>
</evidence>
<organism evidence="1 2">
    <name type="scientific">Actinomycetospora atypica</name>
    <dbReference type="NCBI Taxonomy" id="1290095"/>
    <lineage>
        <taxon>Bacteria</taxon>
        <taxon>Bacillati</taxon>
        <taxon>Actinomycetota</taxon>
        <taxon>Actinomycetes</taxon>
        <taxon>Pseudonocardiales</taxon>
        <taxon>Pseudonocardiaceae</taxon>
        <taxon>Actinomycetospora</taxon>
    </lineage>
</organism>
<dbReference type="EMBL" id="JBHSIV010000015">
    <property type="protein sequence ID" value="MFC5063673.1"/>
    <property type="molecule type" value="Genomic_DNA"/>
</dbReference>
<proteinExistence type="predicted"/>
<comment type="caution">
    <text evidence="1">The sequence shown here is derived from an EMBL/GenBank/DDBJ whole genome shotgun (WGS) entry which is preliminary data.</text>
</comment>